<name>A0A6J8CB11_MYTCO</name>
<keyword evidence="8" id="KW-0325">Glycoprotein</keyword>
<dbReference type="Gene3D" id="3.80.10.10">
    <property type="entry name" value="Ribonuclease Inhibitor"/>
    <property type="match status" value="1"/>
</dbReference>
<evidence type="ECO:0000256" key="6">
    <source>
        <dbReference type="ARBA" id="ARBA00022989"/>
    </source>
</evidence>
<gene>
    <name evidence="11" type="ORF">MCOR_27639</name>
</gene>
<feature type="transmembrane region" description="Helical" evidence="9">
    <location>
        <begin position="645"/>
        <end position="670"/>
    </location>
</feature>
<evidence type="ECO:0000256" key="2">
    <source>
        <dbReference type="ARBA" id="ARBA00022614"/>
    </source>
</evidence>
<dbReference type="SUPFAM" id="SSF52058">
    <property type="entry name" value="L domain-like"/>
    <property type="match status" value="2"/>
</dbReference>
<dbReference type="PANTHER" id="PTHR24365:SF541">
    <property type="entry name" value="PROTEIN TOLL-RELATED"/>
    <property type="match status" value="1"/>
</dbReference>
<reference evidence="11 12" key="1">
    <citation type="submission" date="2020-06" db="EMBL/GenBank/DDBJ databases">
        <authorList>
            <person name="Li R."/>
            <person name="Bekaert M."/>
        </authorList>
    </citation>
    <scope>NUCLEOTIDE SEQUENCE [LARGE SCALE GENOMIC DNA]</scope>
    <source>
        <strain evidence="12">wild</strain>
    </source>
</reference>
<dbReference type="GO" id="GO:0038023">
    <property type="term" value="F:signaling receptor activity"/>
    <property type="evidence" value="ECO:0007669"/>
    <property type="project" value="TreeGrafter"/>
</dbReference>
<keyword evidence="5" id="KW-0677">Repeat</keyword>
<feature type="chain" id="PRO_5026941966" evidence="10">
    <location>
        <begin position="22"/>
        <end position="740"/>
    </location>
</feature>
<proteinExistence type="predicted"/>
<accession>A0A6J8CB11</accession>
<feature type="signal peptide" evidence="10">
    <location>
        <begin position="1"/>
        <end position="21"/>
    </location>
</feature>
<dbReference type="InterPro" id="IPR032675">
    <property type="entry name" value="LRR_dom_sf"/>
</dbReference>
<dbReference type="InterPro" id="IPR001611">
    <property type="entry name" value="Leu-rich_rpt"/>
</dbReference>
<dbReference type="EMBL" id="CACVKT020005043">
    <property type="protein sequence ID" value="CAC5392721.1"/>
    <property type="molecule type" value="Genomic_DNA"/>
</dbReference>
<dbReference type="PANTHER" id="PTHR24365">
    <property type="entry name" value="TOLL-LIKE RECEPTOR"/>
    <property type="match status" value="1"/>
</dbReference>
<dbReference type="SMART" id="SM00369">
    <property type="entry name" value="LRR_TYP"/>
    <property type="match status" value="5"/>
</dbReference>
<dbReference type="GO" id="GO:0005886">
    <property type="term" value="C:plasma membrane"/>
    <property type="evidence" value="ECO:0007669"/>
    <property type="project" value="TreeGrafter"/>
</dbReference>
<evidence type="ECO:0000256" key="4">
    <source>
        <dbReference type="ARBA" id="ARBA00022729"/>
    </source>
</evidence>
<keyword evidence="7 9" id="KW-0472">Membrane</keyword>
<dbReference type="Proteomes" id="UP000507470">
    <property type="component" value="Unassembled WGS sequence"/>
</dbReference>
<dbReference type="InterPro" id="IPR003591">
    <property type="entry name" value="Leu-rich_rpt_typical-subtyp"/>
</dbReference>
<evidence type="ECO:0000313" key="12">
    <source>
        <dbReference type="Proteomes" id="UP000507470"/>
    </source>
</evidence>
<keyword evidence="2" id="KW-0433">Leucine-rich repeat</keyword>
<evidence type="ECO:0000313" key="11">
    <source>
        <dbReference type="EMBL" id="CAC5392721.1"/>
    </source>
</evidence>
<keyword evidence="6 9" id="KW-1133">Transmembrane helix</keyword>
<evidence type="ECO:0000256" key="7">
    <source>
        <dbReference type="ARBA" id="ARBA00023136"/>
    </source>
</evidence>
<evidence type="ECO:0000256" key="9">
    <source>
        <dbReference type="SAM" id="Phobius"/>
    </source>
</evidence>
<evidence type="ECO:0000256" key="8">
    <source>
        <dbReference type="ARBA" id="ARBA00023180"/>
    </source>
</evidence>
<evidence type="ECO:0000256" key="1">
    <source>
        <dbReference type="ARBA" id="ARBA00004167"/>
    </source>
</evidence>
<keyword evidence="3 9" id="KW-0812">Transmembrane</keyword>
<sequence>MYRQIFLMFLIIIIRFSYVYCGSCHIRGKAKSKEADCSSRGFSTVPTNLPVDIKKLDLSRNLIVNLTAEVFIRYRTLQIIILDENRISHLEENTFGGLEKLEKLSMFGNNLDLNASYQKNVFSPLVSLNTLNISRNINKTNGKKVFYPFFGKLHNLSILAVDLSINPVFRMSGLKRLTKLNTLFFDFCYLDKMTNKTFFYMPETIANITFTGCTIKSVAEANFLRPFPSLHSLQLKRVCVDYDSALRILYPFENKTMNEIKFKEVNPGYCDGSVRSPNAVIITANMMKYLQNICVRKLSMIKNGIVDFKPKSLLFYHHPECFKEIEFSGNRFSIMNGFKTMELICLIRKVSNLFKFQFSGLLGSIPYSESGFNRYPISNKQIKSSIKVTVPFPQNLKKLVLRNFVGFQETIPHIPIHFRNISSLSHLDLSNFRMKYFPEILFNGTNNLRYTDLSGIDSILYSGRKSIPFLQKTNTMILKQARLGLTFKRGKKIFNLVPSVTNLDISYNHLWFVPNDAFNSNSNLCKLNMGYNLFSEIPIAVMTLSKLSHLTLVHNSLQTINSTLRNWFDMQNKRLKTNMTLSLVGNVFKCTCENSDFILWLFHTKIIFDKKNIAFKCSLVNGTITNTRKVYEEFHQLFSHCKSEIWLRVGVCLLVGFVAFTLPIAIVVNFRWRIVYCIYRTFKMVVEKDMKSKFRYDIYLSCADDCLGWVKNILIQKLENSWENVCVYRGSRYSSWKYSS</sequence>
<organism evidence="11 12">
    <name type="scientific">Mytilus coruscus</name>
    <name type="common">Sea mussel</name>
    <dbReference type="NCBI Taxonomy" id="42192"/>
    <lineage>
        <taxon>Eukaryota</taxon>
        <taxon>Metazoa</taxon>
        <taxon>Spiralia</taxon>
        <taxon>Lophotrochozoa</taxon>
        <taxon>Mollusca</taxon>
        <taxon>Bivalvia</taxon>
        <taxon>Autobranchia</taxon>
        <taxon>Pteriomorphia</taxon>
        <taxon>Mytilida</taxon>
        <taxon>Mytiloidea</taxon>
        <taxon>Mytilidae</taxon>
        <taxon>Mytilinae</taxon>
        <taxon>Mytilus</taxon>
    </lineage>
</organism>
<dbReference type="AlphaFoldDB" id="A0A6J8CB11"/>
<dbReference type="OrthoDB" id="6105302at2759"/>
<keyword evidence="12" id="KW-1185">Reference proteome</keyword>
<dbReference type="GO" id="GO:0007165">
    <property type="term" value="P:signal transduction"/>
    <property type="evidence" value="ECO:0007669"/>
    <property type="project" value="TreeGrafter"/>
</dbReference>
<comment type="subcellular location">
    <subcellularLocation>
        <location evidence="1">Membrane</location>
        <topology evidence="1">Single-pass membrane protein</topology>
    </subcellularLocation>
</comment>
<evidence type="ECO:0000256" key="5">
    <source>
        <dbReference type="ARBA" id="ARBA00022737"/>
    </source>
</evidence>
<keyword evidence="4 10" id="KW-0732">Signal</keyword>
<protein>
    <submittedName>
        <fullName evidence="11">Uncharacterized protein</fullName>
    </submittedName>
</protein>
<evidence type="ECO:0000256" key="10">
    <source>
        <dbReference type="SAM" id="SignalP"/>
    </source>
</evidence>
<evidence type="ECO:0000256" key="3">
    <source>
        <dbReference type="ARBA" id="ARBA00022692"/>
    </source>
</evidence>
<dbReference type="Pfam" id="PF13855">
    <property type="entry name" value="LRR_8"/>
    <property type="match status" value="2"/>
</dbReference>